<dbReference type="SUPFAM" id="SSF56672">
    <property type="entry name" value="DNA/RNA polymerases"/>
    <property type="match status" value="1"/>
</dbReference>
<evidence type="ECO:0000256" key="8">
    <source>
        <dbReference type="ARBA" id="ARBA00049244"/>
    </source>
</evidence>
<dbReference type="InterPro" id="IPR043502">
    <property type="entry name" value="DNA/RNA_pol_sf"/>
</dbReference>
<gene>
    <name evidence="11" type="ORF">HK15_09565</name>
</gene>
<dbReference type="GO" id="GO:0006260">
    <property type="term" value="P:DNA replication"/>
    <property type="evidence" value="ECO:0007669"/>
    <property type="project" value="UniProtKB-KW"/>
</dbReference>
<feature type="region of interest" description="Disordered" evidence="9">
    <location>
        <begin position="21"/>
        <end position="62"/>
    </location>
</feature>
<feature type="compositionally biased region" description="Basic and acidic residues" evidence="9">
    <location>
        <begin position="33"/>
        <end position="55"/>
    </location>
</feature>
<comment type="similarity">
    <text evidence="1">Belongs to the DNA polymerase type-B family.</text>
</comment>
<evidence type="ECO:0000256" key="9">
    <source>
        <dbReference type="SAM" id="MobiDB-lite"/>
    </source>
</evidence>
<dbReference type="EC" id="2.7.7.7" evidence="2"/>
<keyword evidence="3" id="KW-0808">Transferase</keyword>
<evidence type="ECO:0000259" key="10">
    <source>
        <dbReference type="Pfam" id="PF03175"/>
    </source>
</evidence>
<evidence type="ECO:0000256" key="3">
    <source>
        <dbReference type="ARBA" id="ARBA00022679"/>
    </source>
</evidence>
<dbReference type="GO" id="GO:0000166">
    <property type="term" value="F:nucleotide binding"/>
    <property type="evidence" value="ECO:0007669"/>
    <property type="project" value="InterPro"/>
</dbReference>
<feature type="domain" description="DNA-directed DNA polymerase family B mitochondria/virus" evidence="10">
    <location>
        <begin position="404"/>
        <end position="578"/>
    </location>
</feature>
<comment type="caution">
    <text evidence="11">The sequence shown here is derived from an EMBL/GenBank/DDBJ whole genome shotgun (WGS) entry which is preliminary data.</text>
</comment>
<evidence type="ECO:0000256" key="4">
    <source>
        <dbReference type="ARBA" id="ARBA00022695"/>
    </source>
</evidence>
<organism evidence="11 12">
    <name type="scientific">Acetobacter orientalis</name>
    <dbReference type="NCBI Taxonomy" id="146474"/>
    <lineage>
        <taxon>Bacteria</taxon>
        <taxon>Pseudomonadati</taxon>
        <taxon>Pseudomonadota</taxon>
        <taxon>Alphaproteobacteria</taxon>
        <taxon>Acetobacterales</taxon>
        <taxon>Acetobacteraceae</taxon>
        <taxon>Acetobacter</taxon>
    </lineage>
</organism>
<evidence type="ECO:0000256" key="5">
    <source>
        <dbReference type="ARBA" id="ARBA00022705"/>
    </source>
</evidence>
<dbReference type="Proteomes" id="UP000194999">
    <property type="component" value="Unassembled WGS sequence"/>
</dbReference>
<comment type="catalytic activity">
    <reaction evidence="8">
        <text>DNA(n) + a 2'-deoxyribonucleoside 5'-triphosphate = DNA(n+1) + diphosphate</text>
        <dbReference type="Rhea" id="RHEA:22508"/>
        <dbReference type="Rhea" id="RHEA-COMP:17339"/>
        <dbReference type="Rhea" id="RHEA-COMP:17340"/>
        <dbReference type="ChEBI" id="CHEBI:33019"/>
        <dbReference type="ChEBI" id="CHEBI:61560"/>
        <dbReference type="ChEBI" id="CHEBI:173112"/>
        <dbReference type="EC" id="2.7.7.7"/>
    </reaction>
</comment>
<proteinExistence type="inferred from homology"/>
<name>A0A252B9A7_9PROT</name>
<evidence type="ECO:0000313" key="12">
    <source>
        <dbReference type="Proteomes" id="UP000194999"/>
    </source>
</evidence>
<accession>A0A252B9A7</accession>
<dbReference type="Pfam" id="PF03175">
    <property type="entry name" value="DNA_pol_B_2"/>
    <property type="match status" value="1"/>
</dbReference>
<dbReference type="GO" id="GO:0003677">
    <property type="term" value="F:DNA binding"/>
    <property type="evidence" value="ECO:0007669"/>
    <property type="project" value="UniProtKB-KW"/>
</dbReference>
<keyword evidence="5" id="KW-0235">DNA replication</keyword>
<evidence type="ECO:0000256" key="2">
    <source>
        <dbReference type="ARBA" id="ARBA00012417"/>
    </source>
</evidence>
<evidence type="ECO:0000256" key="6">
    <source>
        <dbReference type="ARBA" id="ARBA00022932"/>
    </source>
</evidence>
<dbReference type="GO" id="GO:0003887">
    <property type="term" value="F:DNA-directed DNA polymerase activity"/>
    <property type="evidence" value="ECO:0007669"/>
    <property type="project" value="UniProtKB-KW"/>
</dbReference>
<keyword evidence="6" id="KW-0239">DNA-directed DNA polymerase</keyword>
<protein>
    <recommendedName>
        <fullName evidence="2">DNA-directed DNA polymerase</fullName>
        <ecNumber evidence="2">2.7.7.7</ecNumber>
    </recommendedName>
</protein>
<evidence type="ECO:0000256" key="7">
    <source>
        <dbReference type="ARBA" id="ARBA00023125"/>
    </source>
</evidence>
<evidence type="ECO:0000313" key="11">
    <source>
        <dbReference type="EMBL" id="OUJ00932.1"/>
    </source>
</evidence>
<keyword evidence="4" id="KW-0548">Nucleotidyltransferase</keyword>
<dbReference type="AlphaFoldDB" id="A0A252B9A7"/>
<reference evidence="11 12" key="1">
    <citation type="submission" date="2014-06" db="EMBL/GenBank/DDBJ databases">
        <authorList>
            <person name="Ju J."/>
            <person name="Zhang J."/>
        </authorList>
    </citation>
    <scope>NUCLEOTIDE SEQUENCE [LARGE SCALE GENOMIC DNA]</scope>
    <source>
        <strain evidence="11">DmW_048</strain>
    </source>
</reference>
<dbReference type="RefSeq" id="WP_094755487.1">
    <property type="nucleotide sequence ID" value="NZ_JOOY01000055.1"/>
</dbReference>
<feature type="region of interest" description="Disordered" evidence="9">
    <location>
        <begin position="918"/>
        <end position="941"/>
    </location>
</feature>
<keyword evidence="7" id="KW-0238">DNA-binding</keyword>
<sequence>MSAHQNSLSPLRLSKAETASCLPPAQQCTPKIRKPDQVFTQKKEQEPQNDDRDRPYPPIAYKYDSASSKKTRSTVTWCRTLCPFEPDPLSRHIVEATFGQGAIVETLPITGHTAVRLYEAAFEVTNGEGTQRQGAASLVISVDTEYQQWGHENIALSYQVTAAHKSGRLIQFIVFPMLGQRISFGSLPDFSMRLLGKHSRCRETVLTIAHFNAAEWKMFADRDELAPFLDGVRKSVVTLLAPFIARTYDPATRNPRVFTCSFVDTILISPAGNGSLAEWGHLLNHEKFVLPSGAIEKMKNFLKDNRLGFIDYAIRDTEVCLLALGHFIKWCNKQSYSHRGFKAGITLGGTSVNLYTAFEGGPELLDKMTGMEKRQIRTDWGYTKWVKEPCDARVIHDPLAARCYHGGLNVAYVHGERKAPPGYAVYDIDLSGAYASAMACLLCPTFQITRAMRVDEIVEAVEAGHHVVARIKFQFPRDCKHPCLPISTKNGLIYVLKGVSFCTGHEITTAIGLEAQIDIVDADIWHVKNKPMFARYIGSIVRERSKYAKKTLENLLYKEMINSLYGKIAQGIKDRKISNFSIPEDGPRMLEASAITLPIIAAEITGLIRAALFELNALWRADGVKIASTTTDGSLVVAPVGYNFNTVTTRSPAATRLQTGRDTAGITGDLLEIKVMGAALTSYRTRASLVFAQDGTCVAKAGASMKFQSKNLDDIAAEMRSIAAHDKIETRESTQLTSAFAARTRKARDLVSISIHKKEHLDYDYKRQLGRDGETTPFMTIEKHDKNREIVDKLHKQQVRATPEAIALKAAGTRMRRDHQNDVETTTIYRAIRRLAAKGIGGWRWDKTHEAFDVSRFVKAKDAKAPPVRLSVGAADAVFRVAAAQAENYIDAILMLEAAIPCAKTHLQNPEAVFASVKSKDRQHANDAPIKIKNTKSNEQS</sequence>
<dbReference type="EMBL" id="JOOY01000055">
    <property type="protein sequence ID" value="OUJ00932.1"/>
    <property type="molecule type" value="Genomic_DNA"/>
</dbReference>
<dbReference type="InterPro" id="IPR004868">
    <property type="entry name" value="DNA-dir_DNA_pol_B_mt/vir"/>
</dbReference>
<evidence type="ECO:0000256" key="1">
    <source>
        <dbReference type="ARBA" id="ARBA00005755"/>
    </source>
</evidence>